<sequence length="1152" mass="122481">MTGECALIRRTQVTNDLEAASRADALQLDQERSMVASGGPAVRTEGEAVLATGDYERILAFYQTGYAEANKRDHDYEDQIVKALEDRNKTIRELTELARRSEAASTARAEILRFNIQAVKSLEEATRAMQFGTRAAQRADQILQEDKPGRKNGQRGRTQELQAQVGEAKRQSEWAAGAVDIARTTTAQVQNAAANLINTGMTNGLEWSRVTIALGHATEAAAKATETSMHAAEATLADSLALDANANALEHAQNAKKWRAEAERQEQAAAQLAAAAKTQEQIAVQARDRAKAQQAIAEQAARNARTHAANARSARINAQAAASNAIAKSNSAVAANSDAVRAKTRADDAATAVQTTAVELQTATNITIQRVEDADRVERALYLAREKAEKEGKNADEATKDIADAAKRARSDANASAAWAARARNAAAVARSEAAKAAAEAQRARQAAIQAEREAVTARRAADEANRLAMEAANVANEALASAERTQQEAEAAVSEANQATFQADVATRAADAATASAAQVVDPAKMANLIAKAYAGINADARRAMEVVADALMISEQQAKAAREKADEATEAAKQARQAAETAVNEIKPGYEAAARAAESAKQAAQSAVSANDAANSAAQHAQGAHIAARNAGQSSVSAQADARLAGHAAASATAAAEVANQAATAAEAIHELAKRTTESIHNFGKQVNDHLNTFIKDRRAAEAEAERMAQDAARKDAELNKQFRDGIIGLILCKVSRYTPQCMELKRKIDKKIFEGAVAYGNYVDDMIKCGVGSESACAQWRESTKKIGEFLHQAALGFAEGLKGTVEGMIQMGTCAVGAITDLNNAACRQIADGFRELLKNPYHLIHLDVWHENPGMAFGLTLFDVASLALSAGSGGSTALLKVLQTLASAVAKVSTKLANGIARIERLVVRLTPGMPDKLPGAVADISGLTVRIENGVAKLDGGHVDVDGVLYRVSPSTARIDGDLSRLEGSIVRLEGGTVRIENGVARIDGATIKIEQPKPGDACRSANSCTPPPGTDPKEPELPPNGWKGYDEGEWFTLTEQELAAANRLIDDAKAKKKDVSDKILDVLGKLQKQFPEADKAGWEHMLKEDDSLKRKLATEIKGEGSLEKALIKMNDSLRFTITLPENVYTAGYREAVKLMKGPLR</sequence>
<evidence type="ECO:0000313" key="3">
    <source>
        <dbReference type="EMBL" id="MCE7008873.1"/>
    </source>
</evidence>
<gene>
    <name evidence="3" type="ORF">LWC34_39595</name>
</gene>
<dbReference type="RefSeq" id="WP_233730326.1">
    <property type="nucleotide sequence ID" value="NZ_JAJVCN010000003.1"/>
</dbReference>
<keyword evidence="1" id="KW-0175">Coiled coil</keyword>
<feature type="region of interest" description="Disordered" evidence="2">
    <location>
        <begin position="1005"/>
        <end position="1032"/>
    </location>
</feature>
<feature type="coiled-coil region" evidence="1">
    <location>
        <begin position="420"/>
        <end position="500"/>
    </location>
</feature>
<keyword evidence="4" id="KW-1185">Reference proteome</keyword>
<feature type="region of interest" description="Disordered" evidence="2">
    <location>
        <begin position="138"/>
        <end position="168"/>
    </location>
</feature>
<evidence type="ECO:0000313" key="4">
    <source>
        <dbReference type="Proteomes" id="UP001521150"/>
    </source>
</evidence>
<feature type="coiled-coil region" evidence="1">
    <location>
        <begin position="553"/>
        <end position="587"/>
    </location>
</feature>
<proteinExistence type="predicted"/>
<organism evidence="3 4">
    <name type="scientific">Kibdelosporangium philippinense</name>
    <dbReference type="NCBI Taxonomy" id="211113"/>
    <lineage>
        <taxon>Bacteria</taxon>
        <taxon>Bacillati</taxon>
        <taxon>Actinomycetota</taxon>
        <taxon>Actinomycetes</taxon>
        <taxon>Pseudonocardiales</taxon>
        <taxon>Pseudonocardiaceae</taxon>
        <taxon>Kibdelosporangium</taxon>
    </lineage>
</organism>
<name>A0ABS8ZM50_9PSEU</name>
<evidence type="ECO:0000256" key="1">
    <source>
        <dbReference type="SAM" id="Coils"/>
    </source>
</evidence>
<evidence type="ECO:0008006" key="5">
    <source>
        <dbReference type="Google" id="ProtNLM"/>
    </source>
</evidence>
<dbReference type="EMBL" id="JAJVCN010000003">
    <property type="protein sequence ID" value="MCE7008873.1"/>
    <property type="molecule type" value="Genomic_DNA"/>
</dbReference>
<feature type="coiled-coil region" evidence="1">
    <location>
        <begin position="248"/>
        <end position="279"/>
    </location>
</feature>
<accession>A0ABS8ZM50</accession>
<feature type="coiled-coil region" evidence="1">
    <location>
        <begin position="1043"/>
        <end position="1070"/>
    </location>
</feature>
<comment type="caution">
    <text evidence="3">The sequence shown here is derived from an EMBL/GenBank/DDBJ whole genome shotgun (WGS) entry which is preliminary data.</text>
</comment>
<reference evidence="3 4" key="1">
    <citation type="submission" date="2021-12" db="EMBL/GenBank/DDBJ databases">
        <title>Genome sequence of Kibdelosporangium philippinense ATCC 49844.</title>
        <authorList>
            <person name="Fedorov E.A."/>
            <person name="Omeragic M."/>
            <person name="Shalygina K.F."/>
            <person name="Maclea K.S."/>
        </authorList>
    </citation>
    <scope>NUCLEOTIDE SEQUENCE [LARGE SCALE GENOMIC DNA]</scope>
    <source>
        <strain evidence="3 4">ATCC 49844</strain>
    </source>
</reference>
<evidence type="ECO:0000256" key="2">
    <source>
        <dbReference type="SAM" id="MobiDB-lite"/>
    </source>
</evidence>
<protein>
    <recommendedName>
        <fullName evidence="5">Methyl-accepting transducer domain-containing protein</fullName>
    </recommendedName>
</protein>
<dbReference type="Proteomes" id="UP001521150">
    <property type="component" value="Unassembled WGS sequence"/>
</dbReference>